<dbReference type="GO" id="GO:0008270">
    <property type="term" value="F:zinc ion binding"/>
    <property type="evidence" value="ECO:0007669"/>
    <property type="project" value="TreeGrafter"/>
</dbReference>
<evidence type="ECO:0000259" key="10">
    <source>
        <dbReference type="PROSITE" id="PS51837"/>
    </source>
</evidence>
<evidence type="ECO:0000256" key="2">
    <source>
        <dbReference type="ARBA" id="ARBA00004481"/>
    </source>
</evidence>
<keyword evidence="7 9" id="KW-0472">Membrane</keyword>
<accession>A0A9R1T7W7</accession>
<evidence type="ECO:0000313" key="12">
    <source>
        <dbReference type="RefSeq" id="XP_011304083.1"/>
    </source>
</evidence>
<dbReference type="AlphaFoldDB" id="A0A9R1T7W7"/>
<feature type="domain" description="LITAF" evidence="10">
    <location>
        <begin position="94"/>
        <end position="179"/>
    </location>
</feature>
<evidence type="ECO:0000256" key="3">
    <source>
        <dbReference type="ARBA" id="ARBA00004630"/>
    </source>
</evidence>
<dbReference type="InterPro" id="IPR006629">
    <property type="entry name" value="LITAF"/>
</dbReference>
<feature type="compositionally biased region" description="Pro residues" evidence="8">
    <location>
        <begin position="15"/>
        <end position="25"/>
    </location>
</feature>
<evidence type="ECO:0000256" key="1">
    <source>
        <dbReference type="ARBA" id="ARBA00004414"/>
    </source>
</evidence>
<dbReference type="GeneID" id="105267134"/>
<dbReference type="Proteomes" id="UP000694866">
    <property type="component" value="Unplaced"/>
</dbReference>
<sequence>MEKNQSTMSTSEPAPTAPPPSPTALPPSYEEAIAQSMGMTNSSINVTSYPQAIPRVAVPTPFVQPTVHMPRPQTDATDAYDPPYTAPPSYPITSEVRVVRGPGSYALGPGPVKMQCPLCMADIKTSTVSDHQPMAHVCCLILCVLGCCLCSCLPYCMSAFMSVHHFCPRCKMCIGTWKGFEPSRRLMAVRV</sequence>
<dbReference type="GO" id="GO:0031902">
    <property type="term" value="C:late endosome membrane"/>
    <property type="evidence" value="ECO:0007669"/>
    <property type="project" value="UniProtKB-SubCell"/>
</dbReference>
<evidence type="ECO:0000256" key="7">
    <source>
        <dbReference type="ARBA" id="ARBA00023136"/>
    </source>
</evidence>
<dbReference type="Pfam" id="PF10601">
    <property type="entry name" value="zf-LITAF-like"/>
    <property type="match status" value="1"/>
</dbReference>
<dbReference type="SMART" id="SM00714">
    <property type="entry name" value="LITAF"/>
    <property type="match status" value="1"/>
</dbReference>
<organism evidence="11 12">
    <name type="scientific">Fopius arisanus</name>
    <dbReference type="NCBI Taxonomy" id="64838"/>
    <lineage>
        <taxon>Eukaryota</taxon>
        <taxon>Metazoa</taxon>
        <taxon>Ecdysozoa</taxon>
        <taxon>Arthropoda</taxon>
        <taxon>Hexapoda</taxon>
        <taxon>Insecta</taxon>
        <taxon>Pterygota</taxon>
        <taxon>Neoptera</taxon>
        <taxon>Endopterygota</taxon>
        <taxon>Hymenoptera</taxon>
        <taxon>Apocrita</taxon>
        <taxon>Ichneumonoidea</taxon>
        <taxon>Braconidae</taxon>
        <taxon>Opiinae</taxon>
        <taxon>Fopius</taxon>
    </lineage>
</organism>
<evidence type="ECO:0000256" key="8">
    <source>
        <dbReference type="SAM" id="MobiDB-lite"/>
    </source>
</evidence>
<evidence type="ECO:0000256" key="6">
    <source>
        <dbReference type="ARBA" id="ARBA00022833"/>
    </source>
</evidence>
<gene>
    <name evidence="12" type="primary">LOC105267134</name>
</gene>
<keyword evidence="6" id="KW-0862">Zinc</keyword>
<protein>
    <submittedName>
        <fullName evidence="12">Lipopolysaccharide-induced tumor necrosis factor-alpha factor homolog</fullName>
    </submittedName>
</protein>
<evidence type="ECO:0000256" key="5">
    <source>
        <dbReference type="ARBA" id="ARBA00022723"/>
    </source>
</evidence>
<keyword evidence="11" id="KW-1185">Reference proteome</keyword>
<feature type="transmembrane region" description="Helical" evidence="9">
    <location>
        <begin position="134"/>
        <end position="156"/>
    </location>
</feature>
<dbReference type="GO" id="GO:0005765">
    <property type="term" value="C:lysosomal membrane"/>
    <property type="evidence" value="ECO:0007669"/>
    <property type="project" value="UniProtKB-SubCell"/>
</dbReference>
<keyword evidence="5" id="KW-0479">Metal-binding</keyword>
<dbReference type="InterPro" id="IPR037519">
    <property type="entry name" value="LITAF_fam"/>
</dbReference>
<evidence type="ECO:0000256" key="9">
    <source>
        <dbReference type="SAM" id="Phobius"/>
    </source>
</evidence>
<dbReference type="KEGG" id="fas:105267134"/>
<evidence type="ECO:0000313" key="11">
    <source>
        <dbReference type="Proteomes" id="UP000694866"/>
    </source>
</evidence>
<dbReference type="RefSeq" id="XP_011304083.1">
    <property type="nucleotide sequence ID" value="XM_011305781.1"/>
</dbReference>
<proteinExistence type="inferred from homology"/>
<reference evidence="12" key="1">
    <citation type="submission" date="2025-08" db="UniProtKB">
        <authorList>
            <consortium name="RefSeq"/>
        </authorList>
    </citation>
    <scope>IDENTIFICATION</scope>
    <source>
        <strain evidence="12">USDA-PBARC FA_bdor</strain>
        <tissue evidence="12">Whole organism</tissue>
    </source>
</reference>
<keyword evidence="9" id="KW-0812">Transmembrane</keyword>
<feature type="region of interest" description="Disordered" evidence="8">
    <location>
        <begin position="1"/>
        <end position="27"/>
    </location>
</feature>
<feature type="compositionally biased region" description="Low complexity" evidence="8">
    <location>
        <begin position="1"/>
        <end position="14"/>
    </location>
</feature>
<dbReference type="OrthoDB" id="5599753at2759"/>
<dbReference type="PROSITE" id="PS51837">
    <property type="entry name" value="LITAF"/>
    <property type="match status" value="1"/>
</dbReference>
<evidence type="ECO:0000256" key="4">
    <source>
        <dbReference type="ARBA" id="ARBA00005975"/>
    </source>
</evidence>
<comment type="similarity">
    <text evidence="4">Belongs to the CDIP1/LITAF family.</text>
</comment>
<dbReference type="PANTHER" id="PTHR23292:SF6">
    <property type="entry name" value="FI16602P1-RELATED"/>
    <property type="match status" value="1"/>
</dbReference>
<keyword evidence="9" id="KW-1133">Transmembrane helix</keyword>
<comment type="subcellular location">
    <subcellularLocation>
        <location evidence="2">Endosome membrane</location>
        <topology evidence="2">Peripheral membrane protein</topology>
    </subcellularLocation>
    <subcellularLocation>
        <location evidence="1">Late endosome membrane</location>
    </subcellularLocation>
    <subcellularLocation>
        <location evidence="3">Lysosome membrane</location>
        <topology evidence="3">Peripheral membrane protein</topology>
        <orientation evidence="3">Cytoplasmic side</orientation>
    </subcellularLocation>
</comment>
<name>A0A9R1T7W7_9HYME</name>
<dbReference type="PANTHER" id="PTHR23292">
    <property type="entry name" value="LIPOPOLYSACCHARIDE-INDUCED TUMOR NECROSIS FACTOR-ALPHA FACTOR"/>
    <property type="match status" value="1"/>
</dbReference>